<evidence type="ECO:0000313" key="2">
    <source>
        <dbReference type="EMBL" id="CAE8614102.1"/>
    </source>
</evidence>
<protein>
    <submittedName>
        <fullName evidence="3">Uncharacterized protein</fullName>
    </submittedName>
</protein>
<name>A0A813JEG1_POLGL</name>
<gene>
    <name evidence="2" type="ORF">PGLA1383_LOCUS31836</name>
    <name evidence="3" type="ORF">PGLA2088_LOCUS19194</name>
</gene>
<keyword evidence="5" id="KW-1185">Reference proteome</keyword>
<dbReference type="OrthoDB" id="309640at2759"/>
<dbReference type="PANTHER" id="PTHR43857:SF1">
    <property type="entry name" value="YJGH FAMILY PROTEIN"/>
    <property type="match status" value="1"/>
</dbReference>
<dbReference type="OMA" id="ECAGCEV"/>
<evidence type="ECO:0000313" key="5">
    <source>
        <dbReference type="Proteomes" id="UP000654075"/>
    </source>
</evidence>
<comment type="caution">
    <text evidence="3">The sequence shown here is derived from an EMBL/GenBank/DDBJ whole genome shotgun (WGS) entry which is preliminary data.</text>
</comment>
<dbReference type="Proteomes" id="UP000654075">
    <property type="component" value="Unassembled WGS sequence"/>
</dbReference>
<keyword evidence="1" id="KW-0732">Signal</keyword>
<accession>A0A813JEG1</accession>
<evidence type="ECO:0000313" key="3">
    <source>
        <dbReference type="EMBL" id="CAE8674953.1"/>
    </source>
</evidence>
<sequence length="442" mass="46138">MSPCGATVVAAFVLAAGGCIAAQSLVAGHDPEDVAKKVVSTPWWPPGTEKKAESVGIISHGFVYMTAMMESSKTLAESALADMSDVRDIANAAGADLPDLVDCLANAPLGDARAVRQALLAALPVTMATSPPALTVVEMPGEYPFSFFSTSVSCIASLPIVGRINGRQSWQSNRTYGVSARGLLFVQGVSSSMSQGDARLEASEAFREISELIHKAGGTGLEDLVDCTAFLLNISDAASVRLAFADRLQLQPALTMIQVGGLEESGSRVHLRCTAVLPLLGDARSRPASKPLHLGSGSRAVVTEHFVFASAQLGHASNGSDAFSSLEGLLQQAGLGLKDVINCIFYVRDQSKVYDLFAGFFHAFNQENPPPPSRSEFTAVSECAGCEVAAKCIAAQRPSAEASASGSAGKSALFRESEGGEDSFLHTGLARGEELSARSLLV</sequence>
<proteinExistence type="predicted"/>
<dbReference type="Gene3D" id="3.30.1330.40">
    <property type="entry name" value="RutC-like"/>
    <property type="match status" value="2"/>
</dbReference>
<dbReference type="PANTHER" id="PTHR43857">
    <property type="entry name" value="BLR7761 PROTEIN"/>
    <property type="match status" value="1"/>
</dbReference>
<dbReference type="AlphaFoldDB" id="A0A813JEG1"/>
<evidence type="ECO:0000313" key="4">
    <source>
        <dbReference type="Proteomes" id="UP000626109"/>
    </source>
</evidence>
<feature type="chain" id="PRO_5036408938" evidence="1">
    <location>
        <begin position="22"/>
        <end position="442"/>
    </location>
</feature>
<feature type="signal peptide" evidence="1">
    <location>
        <begin position="1"/>
        <end position="21"/>
    </location>
</feature>
<dbReference type="EMBL" id="CAJNNV010025365">
    <property type="protein sequence ID" value="CAE8614102.1"/>
    <property type="molecule type" value="Genomic_DNA"/>
</dbReference>
<reference evidence="3" key="1">
    <citation type="submission" date="2021-02" db="EMBL/GenBank/DDBJ databases">
        <authorList>
            <person name="Dougan E. K."/>
            <person name="Rhodes N."/>
            <person name="Thang M."/>
            <person name="Chan C."/>
        </authorList>
    </citation>
    <scope>NUCLEOTIDE SEQUENCE</scope>
</reference>
<evidence type="ECO:0000256" key="1">
    <source>
        <dbReference type="SAM" id="SignalP"/>
    </source>
</evidence>
<dbReference type="EMBL" id="CAJNNW010024958">
    <property type="protein sequence ID" value="CAE8674953.1"/>
    <property type="molecule type" value="Genomic_DNA"/>
</dbReference>
<organism evidence="3 4">
    <name type="scientific">Polarella glacialis</name>
    <name type="common">Dinoflagellate</name>
    <dbReference type="NCBI Taxonomy" id="89957"/>
    <lineage>
        <taxon>Eukaryota</taxon>
        <taxon>Sar</taxon>
        <taxon>Alveolata</taxon>
        <taxon>Dinophyceae</taxon>
        <taxon>Suessiales</taxon>
        <taxon>Suessiaceae</taxon>
        <taxon>Polarella</taxon>
    </lineage>
</organism>
<dbReference type="Proteomes" id="UP000626109">
    <property type="component" value="Unassembled WGS sequence"/>
</dbReference>
<dbReference type="InterPro" id="IPR035959">
    <property type="entry name" value="RutC-like_sf"/>
</dbReference>
<dbReference type="SUPFAM" id="SSF55298">
    <property type="entry name" value="YjgF-like"/>
    <property type="match status" value="2"/>
</dbReference>